<sequence>MRGILDIYLRAEQQSGPLANSDIDIVKRWVTTIAITWLFYGVDATLLLVAAFLLFFKQIKSTRAQLSLFGLLILIFVLFTAFISMTTAFILNDIMTAAYNPPNNFDLLRGLRIATVFMQRTIYLVSDGIVVWRAWIMFPFHFLVRSVLAVCIAGSFVGTFVYLGMTAARYHRDINDEGDRVDILIMAIPLLVTNAIATGLIGYKAWIHHQDIKGNLLLIGSSVSRVEKVLLLLVESGVIYCALWITYILIAILYTANSVPGQVYPAVMSSLSVLYPVFVILIVAFEKSREESRAINNFSLSQSLRFASVLDMTAAAIEMQQEESVDQEGYRERRTSK</sequence>
<organism evidence="2 3">
    <name type="scientific">Tetrapyrgos nigripes</name>
    <dbReference type="NCBI Taxonomy" id="182062"/>
    <lineage>
        <taxon>Eukaryota</taxon>
        <taxon>Fungi</taxon>
        <taxon>Dikarya</taxon>
        <taxon>Basidiomycota</taxon>
        <taxon>Agaricomycotina</taxon>
        <taxon>Agaricomycetes</taxon>
        <taxon>Agaricomycetidae</taxon>
        <taxon>Agaricales</taxon>
        <taxon>Marasmiineae</taxon>
        <taxon>Marasmiaceae</taxon>
        <taxon>Tetrapyrgos</taxon>
    </lineage>
</organism>
<dbReference type="Proteomes" id="UP000559256">
    <property type="component" value="Unassembled WGS sequence"/>
</dbReference>
<name>A0A8H5LMN4_9AGAR</name>
<evidence type="ECO:0000256" key="1">
    <source>
        <dbReference type="SAM" id="Phobius"/>
    </source>
</evidence>
<feature type="transmembrane region" description="Helical" evidence="1">
    <location>
        <begin position="37"/>
        <end position="56"/>
    </location>
</feature>
<feature type="transmembrane region" description="Helical" evidence="1">
    <location>
        <begin position="68"/>
        <end position="91"/>
    </location>
</feature>
<feature type="transmembrane region" description="Helical" evidence="1">
    <location>
        <begin position="183"/>
        <end position="203"/>
    </location>
</feature>
<evidence type="ECO:0000313" key="3">
    <source>
        <dbReference type="Proteomes" id="UP000559256"/>
    </source>
</evidence>
<protein>
    <submittedName>
        <fullName evidence="2">Uncharacterized protein</fullName>
    </submittedName>
</protein>
<feature type="transmembrane region" description="Helical" evidence="1">
    <location>
        <begin position="229"/>
        <end position="254"/>
    </location>
</feature>
<dbReference type="OrthoDB" id="3174319at2759"/>
<keyword evidence="1" id="KW-1133">Transmembrane helix</keyword>
<keyword evidence="1" id="KW-0812">Transmembrane</keyword>
<accession>A0A8H5LMN4</accession>
<comment type="caution">
    <text evidence="2">The sequence shown here is derived from an EMBL/GenBank/DDBJ whole genome shotgun (WGS) entry which is preliminary data.</text>
</comment>
<proteinExistence type="predicted"/>
<feature type="transmembrane region" description="Helical" evidence="1">
    <location>
        <begin position="142"/>
        <end position="163"/>
    </location>
</feature>
<dbReference type="EMBL" id="JAACJM010000036">
    <property type="protein sequence ID" value="KAF5362857.1"/>
    <property type="molecule type" value="Genomic_DNA"/>
</dbReference>
<keyword evidence="1" id="KW-0472">Membrane</keyword>
<gene>
    <name evidence="2" type="ORF">D9758_007033</name>
</gene>
<dbReference type="AlphaFoldDB" id="A0A8H5LMN4"/>
<keyword evidence="3" id="KW-1185">Reference proteome</keyword>
<evidence type="ECO:0000313" key="2">
    <source>
        <dbReference type="EMBL" id="KAF5362857.1"/>
    </source>
</evidence>
<feature type="transmembrane region" description="Helical" evidence="1">
    <location>
        <begin position="266"/>
        <end position="285"/>
    </location>
</feature>
<feature type="transmembrane region" description="Helical" evidence="1">
    <location>
        <begin position="111"/>
        <end position="135"/>
    </location>
</feature>
<reference evidence="2 3" key="1">
    <citation type="journal article" date="2020" name="ISME J.">
        <title>Uncovering the hidden diversity of litter-decomposition mechanisms in mushroom-forming fungi.</title>
        <authorList>
            <person name="Floudas D."/>
            <person name="Bentzer J."/>
            <person name="Ahren D."/>
            <person name="Johansson T."/>
            <person name="Persson P."/>
            <person name="Tunlid A."/>
        </authorList>
    </citation>
    <scope>NUCLEOTIDE SEQUENCE [LARGE SCALE GENOMIC DNA]</scope>
    <source>
        <strain evidence="2 3">CBS 291.85</strain>
    </source>
</reference>